<dbReference type="GO" id="GO:0071555">
    <property type="term" value="P:cell wall organization"/>
    <property type="evidence" value="ECO:0007669"/>
    <property type="project" value="UniProtKB-KW"/>
</dbReference>
<keyword evidence="9" id="KW-1185">Reference proteome</keyword>
<dbReference type="CDD" id="cd08010">
    <property type="entry name" value="MltG_like"/>
    <property type="match status" value="1"/>
</dbReference>
<dbReference type="GO" id="GO:0008932">
    <property type="term" value="F:lytic endotransglycosylase activity"/>
    <property type="evidence" value="ECO:0007669"/>
    <property type="project" value="UniProtKB-UniRule"/>
</dbReference>
<dbReference type="HAMAP" id="MF_02065">
    <property type="entry name" value="MltG"/>
    <property type="match status" value="1"/>
</dbReference>
<keyword evidence="6 7" id="KW-0961">Cell wall biogenesis/degradation</keyword>
<keyword evidence="3 7" id="KW-1133">Transmembrane helix</keyword>
<evidence type="ECO:0000256" key="4">
    <source>
        <dbReference type="ARBA" id="ARBA00023136"/>
    </source>
</evidence>
<evidence type="ECO:0000256" key="1">
    <source>
        <dbReference type="ARBA" id="ARBA00022475"/>
    </source>
</evidence>
<dbReference type="PANTHER" id="PTHR30518:SF2">
    <property type="entry name" value="ENDOLYTIC MUREIN TRANSGLYCOSYLASE"/>
    <property type="match status" value="1"/>
</dbReference>
<evidence type="ECO:0000256" key="7">
    <source>
        <dbReference type="HAMAP-Rule" id="MF_02065"/>
    </source>
</evidence>
<dbReference type="KEGG" id="mgg:MPLG2_1455"/>
<dbReference type="Proteomes" id="UP000238164">
    <property type="component" value="Chromosome 1"/>
</dbReference>
<dbReference type="AlphaFoldDB" id="A0A2N9JED8"/>
<name>A0A2N9JED8_9ACTN</name>
<dbReference type="OrthoDB" id="9814591at2"/>
<dbReference type="Pfam" id="PF02618">
    <property type="entry name" value="YceG"/>
    <property type="match status" value="1"/>
</dbReference>
<dbReference type="RefSeq" id="WP_105185454.1">
    <property type="nucleotide sequence ID" value="NZ_BAAAGO010000033.1"/>
</dbReference>
<dbReference type="Gene3D" id="3.30.1490.480">
    <property type="entry name" value="Endolytic murein transglycosylase"/>
    <property type="match status" value="1"/>
</dbReference>
<comment type="subcellular location">
    <subcellularLocation>
        <location evidence="7">Cell membrane</location>
        <topology evidence="7">Single-pass membrane protein</topology>
    </subcellularLocation>
</comment>
<dbReference type="EC" id="4.2.2.29" evidence="7"/>
<evidence type="ECO:0000256" key="3">
    <source>
        <dbReference type="ARBA" id="ARBA00022989"/>
    </source>
</evidence>
<comment type="function">
    <text evidence="7">Functions as a peptidoglycan terminase that cleaves nascent peptidoglycan strands endolytically to terminate their elongation.</text>
</comment>
<evidence type="ECO:0000313" key="9">
    <source>
        <dbReference type="Proteomes" id="UP000238164"/>
    </source>
</evidence>
<feature type="transmembrane region" description="Helical" evidence="7">
    <location>
        <begin position="21"/>
        <end position="46"/>
    </location>
</feature>
<keyword evidence="4 7" id="KW-0472">Membrane</keyword>
<keyword evidence="1 7" id="KW-1003">Cell membrane</keyword>
<gene>
    <name evidence="7 8" type="primary">mltG</name>
    <name evidence="8" type="ORF">MPLG2_1455</name>
</gene>
<reference evidence="8 9" key="1">
    <citation type="submission" date="2018-02" db="EMBL/GenBank/DDBJ databases">
        <authorList>
            <person name="Cohen D.B."/>
            <person name="Kent A.D."/>
        </authorList>
    </citation>
    <scope>NUCLEOTIDE SEQUENCE [LARGE SCALE GENOMIC DNA]</scope>
    <source>
        <strain evidence="8">1</strain>
    </source>
</reference>
<protein>
    <recommendedName>
        <fullName evidence="7">Endolytic murein transglycosylase</fullName>
        <ecNumber evidence="7">4.2.2.29</ecNumber>
    </recommendedName>
    <alternativeName>
        <fullName evidence="7">Peptidoglycan lytic transglycosylase</fullName>
    </alternativeName>
    <alternativeName>
        <fullName evidence="7">Peptidoglycan polymerization terminase</fullName>
    </alternativeName>
</protein>
<keyword evidence="5 7" id="KW-0456">Lyase</keyword>
<dbReference type="EMBL" id="LT985188">
    <property type="protein sequence ID" value="SPD86491.1"/>
    <property type="molecule type" value="Genomic_DNA"/>
</dbReference>
<organism evidence="8 9">
    <name type="scientific">Micropruina glycogenica</name>
    <dbReference type="NCBI Taxonomy" id="75385"/>
    <lineage>
        <taxon>Bacteria</taxon>
        <taxon>Bacillati</taxon>
        <taxon>Actinomycetota</taxon>
        <taxon>Actinomycetes</taxon>
        <taxon>Propionibacteriales</taxon>
        <taxon>Nocardioidaceae</taxon>
        <taxon>Micropruina</taxon>
    </lineage>
</organism>
<accession>A0A2N9JED8</accession>
<evidence type="ECO:0000256" key="5">
    <source>
        <dbReference type="ARBA" id="ARBA00023239"/>
    </source>
</evidence>
<feature type="site" description="Important for catalytic activity" evidence="7">
    <location>
        <position position="251"/>
    </location>
</feature>
<sequence length="380" mass="42261">MAKLFRELRDPETGRWLPKEVWYRVRGAVAVLLSLAVLLGGGWFVYGKVHDAYIAFRTVDDYIDPEGLADVVVEIPQGATTNSIAEILVAADVVKTAKAFKSAAASEPDVIKIQYGLYKLRTQIPAKTAIEMLLDPSNQIKNQFQISEGLRLSQVLTSLASSTKVSEKDFKAALKNRKQFNLPSWIGPSNEGFIFPDTYNLPLKPNAVNVLKLPINQFTTTLDDLAFEDRAKALGYKPYDVLIVASIIEREVFRSEDRAKVARVFYNRLKKGMPLQSDATVAYAVKKTGTIWTTAAERKNKSPYNTYLHKGLPPGPITAPAKAALEAAVNPEEGDWLYFVPVNLDTGETKFTNNYDDHLKALAELKAWCLQSAENKKKCS</sequence>
<comment type="catalytic activity">
    <reaction evidence="7">
        <text>a peptidoglycan chain = a peptidoglycan chain with N-acetyl-1,6-anhydromuramyl-[peptide] at the reducing end + a peptidoglycan chain with N-acetylglucosamine at the non-reducing end.</text>
        <dbReference type="EC" id="4.2.2.29"/>
    </reaction>
</comment>
<evidence type="ECO:0000256" key="2">
    <source>
        <dbReference type="ARBA" id="ARBA00022692"/>
    </source>
</evidence>
<dbReference type="NCBIfam" id="TIGR00247">
    <property type="entry name" value="endolytic transglycosylase MltG"/>
    <property type="match status" value="1"/>
</dbReference>
<dbReference type="GO" id="GO:0005886">
    <property type="term" value="C:plasma membrane"/>
    <property type="evidence" value="ECO:0007669"/>
    <property type="project" value="UniProtKB-SubCell"/>
</dbReference>
<dbReference type="GO" id="GO:0009252">
    <property type="term" value="P:peptidoglycan biosynthetic process"/>
    <property type="evidence" value="ECO:0007669"/>
    <property type="project" value="UniProtKB-UniRule"/>
</dbReference>
<evidence type="ECO:0000256" key="6">
    <source>
        <dbReference type="ARBA" id="ARBA00023316"/>
    </source>
</evidence>
<proteinExistence type="inferred from homology"/>
<comment type="similarity">
    <text evidence="7">Belongs to the transglycosylase MltG family.</text>
</comment>
<keyword evidence="2 7" id="KW-0812">Transmembrane</keyword>
<dbReference type="PANTHER" id="PTHR30518">
    <property type="entry name" value="ENDOLYTIC MUREIN TRANSGLYCOSYLASE"/>
    <property type="match status" value="1"/>
</dbReference>
<evidence type="ECO:0000313" key="8">
    <source>
        <dbReference type="EMBL" id="SPD86491.1"/>
    </source>
</evidence>
<dbReference type="InterPro" id="IPR003770">
    <property type="entry name" value="MLTG-like"/>
</dbReference>